<reference evidence="1 2" key="1">
    <citation type="submission" date="2018-06" db="EMBL/GenBank/DDBJ databases">
        <title>Comparative genomics reveals the genomic features of Rhizophagus irregularis, R. cerebriforme, R. diaphanum and Gigaspora rosea, and their symbiotic lifestyle signature.</title>
        <authorList>
            <person name="Morin E."/>
            <person name="San Clemente H."/>
            <person name="Chen E.C.H."/>
            <person name="De La Providencia I."/>
            <person name="Hainaut M."/>
            <person name="Kuo A."/>
            <person name="Kohler A."/>
            <person name="Murat C."/>
            <person name="Tang N."/>
            <person name="Roy S."/>
            <person name="Loubradou J."/>
            <person name="Henrissat B."/>
            <person name="Grigoriev I.V."/>
            <person name="Corradi N."/>
            <person name="Roux C."/>
            <person name="Martin F.M."/>
        </authorList>
    </citation>
    <scope>NUCLEOTIDE SEQUENCE [LARGE SCALE GENOMIC DNA]</scope>
    <source>
        <strain evidence="1 2">DAOM 194757</strain>
    </source>
</reference>
<evidence type="ECO:0000313" key="2">
    <source>
        <dbReference type="Proteomes" id="UP000266673"/>
    </source>
</evidence>
<proteinExistence type="predicted"/>
<sequence length="260" mass="30590">MALVSKKLSQVNNKCIVGFCNNDKRLNICRQKREYGVIIDPEFDFSPHIKEIEDGEEKKQRTYFIPISTRMLYLRLFQKINTKQKNLELHDIVVQFKFTSVYNEDIQKRTQIPIFNEKTINITPLNIQFRNYIEPHLETEYTINCTGCEYQNHEVNLCLNLNKLKVCILENDDNNIKIFNEGNFALVVFVDYCNMFYKFKREKGDIDYLKFGENFSSTEGKLGIPLFFHGGSIETTWKQDFESSNVIDSIFGAFNKCCKK</sequence>
<protein>
    <submittedName>
        <fullName evidence="1">Uncharacterized protein</fullName>
    </submittedName>
</protein>
<organism evidence="1 2">
    <name type="scientific">Gigaspora rosea</name>
    <dbReference type="NCBI Taxonomy" id="44941"/>
    <lineage>
        <taxon>Eukaryota</taxon>
        <taxon>Fungi</taxon>
        <taxon>Fungi incertae sedis</taxon>
        <taxon>Mucoromycota</taxon>
        <taxon>Glomeromycotina</taxon>
        <taxon>Glomeromycetes</taxon>
        <taxon>Diversisporales</taxon>
        <taxon>Gigasporaceae</taxon>
        <taxon>Gigaspora</taxon>
    </lineage>
</organism>
<dbReference type="OrthoDB" id="2311365at2759"/>
<dbReference type="EMBL" id="QKWP01001272">
    <property type="protein sequence ID" value="RIB10257.1"/>
    <property type="molecule type" value="Genomic_DNA"/>
</dbReference>
<comment type="caution">
    <text evidence="1">The sequence shown here is derived from an EMBL/GenBank/DDBJ whole genome shotgun (WGS) entry which is preliminary data.</text>
</comment>
<name>A0A397UM83_9GLOM</name>
<evidence type="ECO:0000313" key="1">
    <source>
        <dbReference type="EMBL" id="RIB10257.1"/>
    </source>
</evidence>
<dbReference type="AlphaFoldDB" id="A0A397UM83"/>
<keyword evidence="2" id="KW-1185">Reference proteome</keyword>
<dbReference type="Proteomes" id="UP000266673">
    <property type="component" value="Unassembled WGS sequence"/>
</dbReference>
<gene>
    <name evidence="1" type="ORF">C2G38_2206615</name>
</gene>
<accession>A0A397UM83</accession>